<reference evidence="2" key="1">
    <citation type="submission" date="2022-03" db="EMBL/GenBank/DDBJ databases">
        <authorList>
            <person name="Alioto T."/>
            <person name="Alioto T."/>
            <person name="Gomez Garrido J."/>
        </authorList>
    </citation>
    <scope>NUCLEOTIDE SEQUENCE</scope>
</reference>
<dbReference type="AlphaFoldDB" id="A0AAD1WXQ4"/>
<evidence type="ECO:0000313" key="2">
    <source>
        <dbReference type="EMBL" id="CAH2327052.1"/>
    </source>
</evidence>
<gene>
    <name evidence="2" type="ORF">PECUL_23A001763</name>
</gene>
<feature type="region of interest" description="Disordered" evidence="1">
    <location>
        <begin position="126"/>
        <end position="152"/>
    </location>
</feature>
<dbReference type="EMBL" id="OW240924">
    <property type="protein sequence ID" value="CAH2327052.1"/>
    <property type="molecule type" value="Genomic_DNA"/>
</dbReference>
<sequence length="162" mass="18355">MEEGSICSSLRADLLDYEVGVPGAVWRLCIAVCVFTLQTTKSLVFQTEPEHVHEEIQAREATVNEPEHVHMETQSKQATFTKKLYVHVEFQATFTEPEHVHVEIQARDAMSMWKSRSERLSPLSQNMSMWKSRPETPSSQTRNLFTGNPGQRGHVLVSGTSL</sequence>
<accession>A0AAD1WXQ4</accession>
<name>A0AAD1WXQ4_PELCU</name>
<feature type="compositionally biased region" description="Polar residues" evidence="1">
    <location>
        <begin position="126"/>
        <end position="149"/>
    </location>
</feature>
<organism evidence="2 3">
    <name type="scientific">Pelobates cultripes</name>
    <name type="common">Western spadefoot toad</name>
    <dbReference type="NCBI Taxonomy" id="61616"/>
    <lineage>
        <taxon>Eukaryota</taxon>
        <taxon>Metazoa</taxon>
        <taxon>Chordata</taxon>
        <taxon>Craniata</taxon>
        <taxon>Vertebrata</taxon>
        <taxon>Euteleostomi</taxon>
        <taxon>Amphibia</taxon>
        <taxon>Batrachia</taxon>
        <taxon>Anura</taxon>
        <taxon>Pelobatoidea</taxon>
        <taxon>Pelobatidae</taxon>
        <taxon>Pelobates</taxon>
    </lineage>
</organism>
<dbReference type="Proteomes" id="UP001295444">
    <property type="component" value="Chromosome 13"/>
</dbReference>
<evidence type="ECO:0000313" key="3">
    <source>
        <dbReference type="Proteomes" id="UP001295444"/>
    </source>
</evidence>
<evidence type="ECO:0000256" key="1">
    <source>
        <dbReference type="SAM" id="MobiDB-lite"/>
    </source>
</evidence>
<proteinExistence type="predicted"/>
<keyword evidence="3" id="KW-1185">Reference proteome</keyword>
<protein>
    <submittedName>
        <fullName evidence="2">Uncharacterized protein</fullName>
    </submittedName>
</protein>